<accession>A0ACD6A746</accession>
<evidence type="ECO:0000313" key="1">
    <source>
        <dbReference type="EnsemblPlants" id="AVESA.00010b.r2.7CG0700120.1.CDS"/>
    </source>
</evidence>
<name>A0ACD6A746_AVESA</name>
<dbReference type="Proteomes" id="UP001732700">
    <property type="component" value="Chromosome 7C"/>
</dbReference>
<protein>
    <submittedName>
        <fullName evidence="1">Uncharacterized protein</fullName>
    </submittedName>
</protein>
<sequence>MTSDSSKKRAMEIKKRGEDKRAAKALAAPANRRAPEPAPAPVPVPPDLDQEDLECESTLVSDKYCQDLEINIRSLTFLGEEYVSNSILKLHYGRTYGLVNSSGLGMAVLFKAATEKKLKISMHMEVRSPTYNPEDIHMSVREYATSFTDEIEKIELDSSTLGVEGAGNTEAVQVLSAWLGLLEGKKVEERAKEVLNGLGFTKQMQHDSVKSLCDSWHMPLALAKTLILNPPVLLLDEPTHFLDMETSLWLCSWLDSTEKSCVLVKSNDEEFLRRACKNFIHLEDRQLIQYGGTYGECVNLKKVAVSHDQPPFQFLDPETDRVLPPILQLAKVNHEYTLGQAIFQDVSIDIGLNSRIVLMGTKGSGKSTLINILAGKHPSEGVKRSLYVRIGHFSQLLIEELDPEQSVHQYVNLKCKDEIRSPVIQYWLSITMSRKKLGTLTPGLKTALIFACLAAKKPHILLLDDPTKSMDIESIASLARALKKWRGGLSWPVTT</sequence>
<evidence type="ECO:0000313" key="2">
    <source>
        <dbReference type="Proteomes" id="UP001732700"/>
    </source>
</evidence>
<reference evidence="1" key="1">
    <citation type="submission" date="2021-05" db="EMBL/GenBank/DDBJ databases">
        <authorList>
            <person name="Scholz U."/>
            <person name="Mascher M."/>
            <person name="Fiebig A."/>
        </authorList>
    </citation>
    <scope>NUCLEOTIDE SEQUENCE [LARGE SCALE GENOMIC DNA]</scope>
</reference>
<dbReference type="EnsemblPlants" id="AVESA.00010b.r2.7CG0700120.1">
    <property type="protein sequence ID" value="AVESA.00010b.r2.7CG0700120.1.CDS"/>
    <property type="gene ID" value="AVESA.00010b.r2.7CG0700120"/>
</dbReference>
<keyword evidence="2" id="KW-1185">Reference proteome</keyword>
<organism evidence="1 2">
    <name type="scientific">Avena sativa</name>
    <name type="common">Oat</name>
    <dbReference type="NCBI Taxonomy" id="4498"/>
    <lineage>
        <taxon>Eukaryota</taxon>
        <taxon>Viridiplantae</taxon>
        <taxon>Streptophyta</taxon>
        <taxon>Embryophyta</taxon>
        <taxon>Tracheophyta</taxon>
        <taxon>Spermatophyta</taxon>
        <taxon>Magnoliopsida</taxon>
        <taxon>Liliopsida</taxon>
        <taxon>Poales</taxon>
        <taxon>Poaceae</taxon>
        <taxon>BOP clade</taxon>
        <taxon>Pooideae</taxon>
        <taxon>Poodae</taxon>
        <taxon>Poeae</taxon>
        <taxon>Poeae Chloroplast Group 1 (Aveneae type)</taxon>
        <taxon>Aveninae</taxon>
        <taxon>Avena</taxon>
    </lineage>
</organism>
<reference evidence="1" key="2">
    <citation type="submission" date="2025-09" db="UniProtKB">
        <authorList>
            <consortium name="EnsemblPlants"/>
        </authorList>
    </citation>
    <scope>IDENTIFICATION</scope>
</reference>
<proteinExistence type="predicted"/>